<protein>
    <recommendedName>
        <fullName evidence="9">TRAP transporter small permease protein</fullName>
    </recommendedName>
</protein>
<evidence type="ECO:0000256" key="7">
    <source>
        <dbReference type="ARBA" id="ARBA00023136"/>
    </source>
</evidence>
<dbReference type="GO" id="GO:0015740">
    <property type="term" value="P:C4-dicarboxylate transport"/>
    <property type="evidence" value="ECO:0007669"/>
    <property type="project" value="TreeGrafter"/>
</dbReference>
<dbReference type="InterPro" id="IPR055348">
    <property type="entry name" value="DctQ"/>
</dbReference>
<feature type="transmembrane region" description="Helical" evidence="9">
    <location>
        <begin position="84"/>
        <end position="105"/>
    </location>
</feature>
<dbReference type="PANTHER" id="PTHR35011:SF2">
    <property type="entry name" value="2,3-DIKETO-L-GULONATE TRAP TRANSPORTER SMALL PERMEASE PROTEIN YIAM"/>
    <property type="match status" value="1"/>
</dbReference>
<keyword evidence="4 9" id="KW-0997">Cell inner membrane</keyword>
<feature type="domain" description="Tripartite ATP-independent periplasmic transporters DctQ component" evidence="10">
    <location>
        <begin position="21"/>
        <end position="151"/>
    </location>
</feature>
<evidence type="ECO:0000256" key="4">
    <source>
        <dbReference type="ARBA" id="ARBA00022519"/>
    </source>
</evidence>
<dbReference type="OrthoDB" id="9791324at2"/>
<keyword evidence="5 9" id="KW-0812">Transmembrane</keyword>
<name>D3RRU7_ALLVD</name>
<evidence type="ECO:0000256" key="5">
    <source>
        <dbReference type="ARBA" id="ARBA00022692"/>
    </source>
</evidence>
<comment type="function">
    <text evidence="9">Part of the tripartite ATP-independent periplasmic (TRAP) transport system.</text>
</comment>
<dbReference type="eggNOG" id="COG3090">
    <property type="taxonomic scope" value="Bacteria"/>
</dbReference>
<feature type="transmembrane region" description="Helical" evidence="9">
    <location>
        <begin position="12"/>
        <end position="33"/>
    </location>
</feature>
<dbReference type="InterPro" id="IPR007387">
    <property type="entry name" value="TRAP_DctQ"/>
</dbReference>
<dbReference type="RefSeq" id="WP_012970277.1">
    <property type="nucleotide sequence ID" value="NC_013851.1"/>
</dbReference>
<evidence type="ECO:0000256" key="1">
    <source>
        <dbReference type="ARBA" id="ARBA00004429"/>
    </source>
</evidence>
<evidence type="ECO:0000313" key="11">
    <source>
        <dbReference type="EMBL" id="ADC62001.1"/>
    </source>
</evidence>
<keyword evidence="12" id="KW-1185">Reference proteome</keyword>
<feature type="transmembrane region" description="Helical" evidence="9">
    <location>
        <begin position="125"/>
        <end position="150"/>
    </location>
</feature>
<evidence type="ECO:0000256" key="2">
    <source>
        <dbReference type="ARBA" id="ARBA00022448"/>
    </source>
</evidence>
<dbReference type="EMBL" id="CP001896">
    <property type="protein sequence ID" value="ADC62001.1"/>
    <property type="molecule type" value="Genomic_DNA"/>
</dbReference>
<feature type="transmembrane region" description="Helical" evidence="9">
    <location>
        <begin position="45"/>
        <end position="63"/>
    </location>
</feature>
<proteinExistence type="inferred from homology"/>
<gene>
    <name evidence="11" type="ordered locus">Alvin_1062</name>
</gene>
<keyword evidence="2 9" id="KW-0813">Transport</keyword>
<keyword evidence="6 9" id="KW-1133">Transmembrane helix</keyword>
<reference evidence="11 12" key="1">
    <citation type="journal article" date="2011" name="Stand. Genomic Sci.">
        <title>Complete genome sequence of Allochromatium vinosum DSM 180(T).</title>
        <authorList>
            <person name="Weissgerber T."/>
            <person name="Zigann R."/>
            <person name="Bruce D."/>
            <person name="Chang Y.J."/>
            <person name="Detter J.C."/>
            <person name="Han C."/>
            <person name="Hauser L."/>
            <person name="Jeffries C.D."/>
            <person name="Land M."/>
            <person name="Munk A.C."/>
            <person name="Tapia R."/>
            <person name="Dahl C."/>
        </authorList>
    </citation>
    <scope>NUCLEOTIDE SEQUENCE [LARGE SCALE GENOMIC DNA]</scope>
    <source>
        <strain evidence="12">ATCC 17899 / DSM 180 / NBRC 103801 / NCIMB 10441 / D</strain>
    </source>
</reference>
<dbReference type="Proteomes" id="UP000001441">
    <property type="component" value="Chromosome"/>
</dbReference>
<accession>D3RRU7</accession>
<comment type="subcellular location">
    <subcellularLocation>
        <location evidence="1 9">Cell inner membrane</location>
        <topology evidence="1 9">Multi-pass membrane protein</topology>
    </subcellularLocation>
</comment>
<dbReference type="HOGENOM" id="CLU_086356_3_2_6"/>
<dbReference type="KEGG" id="alv:Alvin_1062"/>
<sequence length="181" mass="20009">MFLRIIDKTEEAIISLLLVAITLLVFAEVVLRFGFGTGVSWGQEATLHLAGWFVLFGASYGLKTGAHIGVDAFVQLFAPLGQRLISALAILLSLGYCGLLGYGAWVYLHKMYRIGIELEDIPLQAWIAHSILLIGMVLLSLRLLVLLWDVATGKTTGFRRTDEARESLHLAEEIKREVSKP</sequence>
<evidence type="ECO:0000313" key="12">
    <source>
        <dbReference type="Proteomes" id="UP000001441"/>
    </source>
</evidence>
<dbReference type="STRING" id="572477.Alvin_1062"/>
<organism evidence="11 12">
    <name type="scientific">Allochromatium vinosum (strain ATCC 17899 / DSM 180 / NBRC 103801 / NCIMB 10441 / D)</name>
    <name type="common">Chromatium vinosum</name>
    <dbReference type="NCBI Taxonomy" id="572477"/>
    <lineage>
        <taxon>Bacteria</taxon>
        <taxon>Pseudomonadati</taxon>
        <taxon>Pseudomonadota</taxon>
        <taxon>Gammaproteobacteria</taxon>
        <taxon>Chromatiales</taxon>
        <taxon>Chromatiaceae</taxon>
        <taxon>Allochromatium</taxon>
    </lineage>
</organism>
<dbReference type="AlphaFoldDB" id="D3RRU7"/>
<dbReference type="GO" id="GO:0022857">
    <property type="term" value="F:transmembrane transporter activity"/>
    <property type="evidence" value="ECO:0007669"/>
    <property type="project" value="UniProtKB-UniRule"/>
</dbReference>
<evidence type="ECO:0000256" key="3">
    <source>
        <dbReference type="ARBA" id="ARBA00022475"/>
    </source>
</evidence>
<keyword evidence="3" id="KW-1003">Cell membrane</keyword>
<keyword evidence="7 9" id="KW-0472">Membrane</keyword>
<dbReference type="Pfam" id="PF04290">
    <property type="entry name" value="DctQ"/>
    <property type="match status" value="1"/>
</dbReference>
<evidence type="ECO:0000256" key="6">
    <source>
        <dbReference type="ARBA" id="ARBA00022989"/>
    </source>
</evidence>
<evidence type="ECO:0000259" key="10">
    <source>
        <dbReference type="Pfam" id="PF04290"/>
    </source>
</evidence>
<evidence type="ECO:0000256" key="9">
    <source>
        <dbReference type="RuleBase" id="RU369079"/>
    </source>
</evidence>
<evidence type="ECO:0000256" key="8">
    <source>
        <dbReference type="ARBA" id="ARBA00038436"/>
    </source>
</evidence>
<dbReference type="PANTHER" id="PTHR35011">
    <property type="entry name" value="2,3-DIKETO-L-GULONATE TRAP TRANSPORTER SMALL PERMEASE PROTEIN YIAM"/>
    <property type="match status" value="1"/>
</dbReference>
<dbReference type="GO" id="GO:0005886">
    <property type="term" value="C:plasma membrane"/>
    <property type="evidence" value="ECO:0007669"/>
    <property type="project" value="UniProtKB-SubCell"/>
</dbReference>
<comment type="similarity">
    <text evidence="8 9">Belongs to the TRAP transporter small permease family.</text>
</comment>
<comment type="subunit">
    <text evidence="9">The complex comprises the extracytoplasmic solute receptor protein and the two transmembrane proteins.</text>
</comment>